<evidence type="ECO:0000259" key="3">
    <source>
        <dbReference type="PROSITE" id="PS50089"/>
    </source>
</evidence>
<dbReference type="PANTHER" id="PTHR47692:SF2">
    <property type="entry name" value="ZINC FINGER RING-TYPE DOMAIN CONTAINING PROTEIN"/>
    <property type="match status" value="1"/>
</dbReference>
<evidence type="ECO:0000313" key="5">
    <source>
        <dbReference type="Proteomes" id="UP000815325"/>
    </source>
</evidence>
<feature type="compositionally biased region" description="Low complexity" evidence="2">
    <location>
        <begin position="110"/>
        <end position="157"/>
    </location>
</feature>
<evidence type="ECO:0000256" key="2">
    <source>
        <dbReference type="SAM" id="MobiDB-lite"/>
    </source>
</evidence>
<feature type="region of interest" description="Disordered" evidence="2">
    <location>
        <begin position="195"/>
        <end position="226"/>
    </location>
</feature>
<feature type="region of interest" description="Disordered" evidence="2">
    <location>
        <begin position="481"/>
        <end position="520"/>
    </location>
</feature>
<keyword evidence="1" id="KW-0479">Metal-binding</keyword>
<dbReference type="Pfam" id="PF13639">
    <property type="entry name" value="zf-RING_2"/>
    <property type="match status" value="1"/>
</dbReference>
<organism evidence="4 5">
    <name type="scientific">Dunaliella salina</name>
    <name type="common">Green alga</name>
    <name type="synonym">Protococcus salinus</name>
    <dbReference type="NCBI Taxonomy" id="3046"/>
    <lineage>
        <taxon>Eukaryota</taxon>
        <taxon>Viridiplantae</taxon>
        <taxon>Chlorophyta</taxon>
        <taxon>core chlorophytes</taxon>
        <taxon>Chlorophyceae</taxon>
        <taxon>CS clade</taxon>
        <taxon>Chlamydomonadales</taxon>
        <taxon>Dunaliellaceae</taxon>
        <taxon>Dunaliella</taxon>
    </lineage>
</organism>
<accession>A0ABQ7GS36</accession>
<evidence type="ECO:0000313" key="4">
    <source>
        <dbReference type="EMBL" id="KAF5837425.1"/>
    </source>
</evidence>
<feature type="region of interest" description="Disordered" evidence="2">
    <location>
        <begin position="85"/>
        <end position="164"/>
    </location>
</feature>
<keyword evidence="1" id="KW-0863">Zinc-finger</keyword>
<dbReference type="Proteomes" id="UP000815325">
    <property type="component" value="Unassembled WGS sequence"/>
</dbReference>
<feature type="domain" description="RING-type" evidence="3">
    <location>
        <begin position="4"/>
        <end position="61"/>
    </location>
</feature>
<dbReference type="EMBL" id="MU069616">
    <property type="protein sequence ID" value="KAF5837425.1"/>
    <property type="molecule type" value="Genomic_DNA"/>
</dbReference>
<dbReference type="SMART" id="SM00184">
    <property type="entry name" value="RING"/>
    <property type="match status" value="1"/>
</dbReference>
<keyword evidence="1" id="KW-0862">Zinc</keyword>
<dbReference type="InterPro" id="IPR013083">
    <property type="entry name" value="Znf_RING/FYVE/PHD"/>
</dbReference>
<keyword evidence="5" id="KW-1185">Reference proteome</keyword>
<feature type="region of interest" description="Disordered" evidence="2">
    <location>
        <begin position="564"/>
        <end position="638"/>
    </location>
</feature>
<gene>
    <name evidence="4" type="ORF">DUNSADRAFT_4405</name>
</gene>
<dbReference type="PANTHER" id="PTHR47692">
    <property type="entry name" value="RING/U-BOX SUPERFAMILY PROTEIN"/>
    <property type="match status" value="1"/>
</dbReference>
<proteinExistence type="predicted"/>
<dbReference type="Gene3D" id="3.30.40.10">
    <property type="entry name" value="Zinc/RING finger domain, C3HC4 (zinc finger)"/>
    <property type="match status" value="1"/>
</dbReference>
<dbReference type="SUPFAM" id="SSF57850">
    <property type="entry name" value="RING/U-box"/>
    <property type="match status" value="1"/>
</dbReference>
<protein>
    <recommendedName>
        <fullName evidence="3">RING-type domain-containing protein</fullName>
    </recommendedName>
</protein>
<dbReference type="InterPro" id="IPR001841">
    <property type="entry name" value="Znf_RING"/>
</dbReference>
<reference evidence="4" key="1">
    <citation type="submission" date="2017-08" db="EMBL/GenBank/DDBJ databases">
        <authorList>
            <person name="Polle J.E."/>
            <person name="Barry K."/>
            <person name="Cushman J."/>
            <person name="Schmutz J."/>
            <person name="Tran D."/>
            <person name="Hathwaick L.T."/>
            <person name="Yim W.C."/>
            <person name="Jenkins J."/>
            <person name="Mckie-Krisberg Z.M."/>
            <person name="Prochnik S."/>
            <person name="Lindquist E."/>
            <person name="Dockter R.B."/>
            <person name="Adam C."/>
            <person name="Molina H."/>
            <person name="Bunkerborg J."/>
            <person name="Jin E."/>
            <person name="Buchheim M."/>
            <person name="Magnuson J."/>
        </authorList>
    </citation>
    <scope>NUCLEOTIDE SEQUENCE</scope>
    <source>
        <strain evidence="4">CCAP 19/18</strain>
    </source>
</reference>
<feature type="compositionally biased region" description="Polar residues" evidence="2">
    <location>
        <begin position="483"/>
        <end position="506"/>
    </location>
</feature>
<feature type="region of interest" description="Disordered" evidence="2">
    <location>
        <begin position="274"/>
        <end position="425"/>
    </location>
</feature>
<name>A0ABQ7GS36_DUNSA</name>
<dbReference type="PROSITE" id="PS50089">
    <property type="entry name" value="ZF_RING_2"/>
    <property type="match status" value="1"/>
</dbReference>
<comment type="caution">
    <text evidence="4">The sequence shown here is derived from an EMBL/GenBank/DDBJ whole genome shotgun (WGS) entry which is preliminary data.</text>
</comment>
<feature type="compositionally biased region" description="Low complexity" evidence="2">
    <location>
        <begin position="625"/>
        <end position="638"/>
    </location>
</feature>
<sequence length="638" mass="69827">MQCCPICLSPVLLEEEAFLQPCWHRFHFHCIQRWSEIQHRHSTTEIAVNSRSGGLKCPMCRQPYEAIMFDCIDKAFRFAWVDPQRAASQPPPVGYTMQLTPQQRRRRSVYFRSNRQQQQQQQAQQAQQAQQQAQQQQQPPHQQPQPHQQQQHHQQQQVYSEGQRRGMSYMDGHAREYVGVAPAPAAAAAAAGAGGSQHKISGDIRQRTPTAARAASCAPRKQPRRLDDPVTRQWLERELQALVLEEDVSLLLAAAWGSLLAACREQRQQQQQQQYKPYKAQATPCPGQPEHQPHMAKAAGPLPAHTAASQGPWPGLAMTAAATKSIPQQTKSAPSAHTPSGKAARPILRGPALAMPCRPQTANRPASAARQGAPALPPRSTPVAPETYDLDAASNDAPALSPCSALVPPETHAPVPPESSAIQPCHAPVQQHSPCSAPVPPEMHASNTAELPGSCCLRSGSQGLQVAETQATWFTSMEPPVQTHETQATDAESLQSHQLTSSQGAAQSHEGEGSHSSWQRRLSEAVQPFLEPAHAQQLPQELEAFLASGLSMQAYDQQMFQPQLEQQYEQEQEQEQGSTARVSGSREAGEHEAGGVKRRRGNDLSGHCPEVIEVFDDEEDGCHRPSTPISISSSSDSD</sequence>
<evidence type="ECO:0000256" key="1">
    <source>
        <dbReference type="PROSITE-ProRule" id="PRU00175"/>
    </source>
</evidence>
<feature type="compositionally biased region" description="Polar residues" evidence="2">
    <location>
        <begin position="325"/>
        <end position="338"/>
    </location>
</feature>